<dbReference type="AlphaFoldDB" id="A0A316VG27"/>
<proteinExistence type="predicted"/>
<dbReference type="InParanoid" id="A0A316VG27"/>
<feature type="compositionally biased region" description="Low complexity" evidence="1">
    <location>
        <begin position="18"/>
        <end position="31"/>
    </location>
</feature>
<gene>
    <name evidence="3" type="ORF">FA14DRAFT_175844</name>
</gene>
<organism evidence="3 4">
    <name type="scientific">Meira miltonrushii</name>
    <dbReference type="NCBI Taxonomy" id="1280837"/>
    <lineage>
        <taxon>Eukaryota</taxon>
        <taxon>Fungi</taxon>
        <taxon>Dikarya</taxon>
        <taxon>Basidiomycota</taxon>
        <taxon>Ustilaginomycotina</taxon>
        <taxon>Exobasidiomycetes</taxon>
        <taxon>Exobasidiales</taxon>
        <taxon>Brachybasidiaceae</taxon>
        <taxon>Meira</taxon>
    </lineage>
</organism>
<feature type="signal peptide" evidence="2">
    <location>
        <begin position="1"/>
        <end position="19"/>
    </location>
</feature>
<dbReference type="GeneID" id="37022397"/>
<evidence type="ECO:0000313" key="4">
    <source>
        <dbReference type="Proteomes" id="UP000245771"/>
    </source>
</evidence>
<feature type="region of interest" description="Disordered" evidence="1">
    <location>
        <begin position="18"/>
        <end position="138"/>
    </location>
</feature>
<feature type="compositionally biased region" description="Polar residues" evidence="1">
    <location>
        <begin position="53"/>
        <end position="63"/>
    </location>
</feature>
<dbReference type="RefSeq" id="XP_025356834.1">
    <property type="nucleotide sequence ID" value="XM_025500616.1"/>
</dbReference>
<keyword evidence="2" id="KW-0732">Signal</keyword>
<protein>
    <submittedName>
        <fullName evidence="3">Uncharacterized protein</fullName>
    </submittedName>
</protein>
<feature type="region of interest" description="Disordered" evidence="1">
    <location>
        <begin position="172"/>
        <end position="202"/>
    </location>
</feature>
<evidence type="ECO:0000256" key="2">
    <source>
        <dbReference type="SAM" id="SignalP"/>
    </source>
</evidence>
<evidence type="ECO:0000313" key="3">
    <source>
        <dbReference type="EMBL" id="PWN36532.1"/>
    </source>
</evidence>
<feature type="compositionally biased region" description="Basic and acidic residues" evidence="1">
    <location>
        <begin position="277"/>
        <end position="289"/>
    </location>
</feature>
<dbReference type="Proteomes" id="UP000245771">
    <property type="component" value="Unassembled WGS sequence"/>
</dbReference>
<name>A0A316VG27_9BASI</name>
<reference evidence="3 4" key="1">
    <citation type="journal article" date="2018" name="Mol. Biol. Evol.">
        <title>Broad Genomic Sampling Reveals a Smut Pathogenic Ancestry of the Fungal Clade Ustilaginomycotina.</title>
        <authorList>
            <person name="Kijpornyongpan T."/>
            <person name="Mondo S.J."/>
            <person name="Barry K."/>
            <person name="Sandor L."/>
            <person name="Lee J."/>
            <person name="Lipzen A."/>
            <person name="Pangilinan J."/>
            <person name="LaButti K."/>
            <person name="Hainaut M."/>
            <person name="Henrissat B."/>
            <person name="Grigoriev I.V."/>
            <person name="Spatafora J.W."/>
            <person name="Aime M.C."/>
        </authorList>
    </citation>
    <scope>NUCLEOTIDE SEQUENCE [LARGE SCALE GENOMIC DNA]</scope>
    <source>
        <strain evidence="3 4">MCA 3882</strain>
    </source>
</reference>
<feature type="region of interest" description="Disordered" evidence="1">
    <location>
        <begin position="277"/>
        <end position="308"/>
    </location>
</feature>
<dbReference type="EMBL" id="KZ819602">
    <property type="protein sequence ID" value="PWN36532.1"/>
    <property type="molecule type" value="Genomic_DNA"/>
</dbReference>
<sequence length="308" mass="35047">MLVWILFATIVLLSCLSSASPPGSPQSQGSSTGDLLIDNPQSEYFRHSPTLHVAQSTGGNAAIQTKHEEKPKSRSPSPSGELLVDNPNSEYFHHSPTLHVSPSIGRHAETQTVHEKEPKSRSPSPSLPHEVRNSNPAFDSASIQHRLMTDSRMDYYHYIRLLSPKVHLHANSPAKERDKEGMSSSQSVAQRGPLRTRKRRAILTDGEKREKYEARLVTQRSKMSDRRKNALSGDNAKEFLRKHNKAVSDWRERKKVQDPNYFKAKYRILKWRERMEDQFGVKMPREKGGRPRKSTSEKQNPPGKKSKK</sequence>
<feature type="compositionally biased region" description="Basic and acidic residues" evidence="1">
    <location>
        <begin position="106"/>
        <end position="120"/>
    </location>
</feature>
<keyword evidence="4" id="KW-1185">Reference proteome</keyword>
<feature type="chain" id="PRO_5016251694" evidence="2">
    <location>
        <begin position="20"/>
        <end position="308"/>
    </location>
</feature>
<evidence type="ECO:0000256" key="1">
    <source>
        <dbReference type="SAM" id="MobiDB-lite"/>
    </source>
</evidence>
<accession>A0A316VG27</accession>